<evidence type="ECO:0000313" key="3">
    <source>
        <dbReference type="EMBL" id="MBO1804484.1"/>
    </source>
</evidence>
<feature type="coiled-coil region" evidence="1">
    <location>
        <begin position="23"/>
        <end position="50"/>
    </location>
</feature>
<keyword evidence="4" id="KW-1185">Reference proteome</keyword>
<reference evidence="3" key="1">
    <citation type="submission" date="2021-03" db="EMBL/GenBank/DDBJ databases">
        <title>Leucobacter chromiisoli sp. nov., isolated from chromium-containing soil of chemical plant.</title>
        <authorList>
            <person name="Xu Z."/>
        </authorList>
    </citation>
    <scope>NUCLEOTIDE SEQUENCE</scope>
    <source>
        <strain evidence="3">A2</strain>
    </source>
</reference>
<dbReference type="AlphaFoldDB" id="A0A939LTI9"/>
<comment type="caution">
    <text evidence="3">The sequence shown here is derived from an EMBL/GenBank/DDBJ whole genome shotgun (WGS) entry which is preliminary data.</text>
</comment>
<gene>
    <name evidence="3" type="ORF">J4H91_04020</name>
</gene>
<evidence type="ECO:0000313" key="4">
    <source>
        <dbReference type="Proteomes" id="UP000664398"/>
    </source>
</evidence>
<feature type="region of interest" description="Disordered" evidence="2">
    <location>
        <begin position="1"/>
        <end position="21"/>
    </location>
</feature>
<accession>A0A939LTI9</accession>
<name>A0A939LTI9_9MICO</name>
<keyword evidence="1" id="KW-0175">Coiled coil</keyword>
<dbReference type="RefSeq" id="WP_208044965.1">
    <property type="nucleotide sequence ID" value="NZ_JAGDYL010000005.1"/>
</dbReference>
<organism evidence="3 4">
    <name type="scientific">Leucobacter ruminantium</name>
    <dbReference type="NCBI Taxonomy" id="1289170"/>
    <lineage>
        <taxon>Bacteria</taxon>
        <taxon>Bacillati</taxon>
        <taxon>Actinomycetota</taxon>
        <taxon>Actinomycetes</taxon>
        <taxon>Micrococcales</taxon>
        <taxon>Microbacteriaceae</taxon>
        <taxon>Leucobacter</taxon>
    </lineage>
</organism>
<dbReference type="EMBL" id="JAGDYL010000005">
    <property type="protein sequence ID" value="MBO1804484.1"/>
    <property type="molecule type" value="Genomic_DNA"/>
</dbReference>
<sequence length="167" mass="18681">MSTTTETTSLSALGATEAPEETIRGLRDRIDNLLEERARLNQNISRLECEEVPPNDRRVRHIWVAAARAADEENFCGEYDRLAEALGVPTRDDLREAGELDCTYTVRTLVTIEVNLEVETPSEDAAIDAIDRLSIAELREKLGNACEEVHQAEIDAWDAQEAELVED</sequence>
<protein>
    <submittedName>
        <fullName evidence="3">Uncharacterized protein</fullName>
    </submittedName>
</protein>
<evidence type="ECO:0000256" key="2">
    <source>
        <dbReference type="SAM" id="MobiDB-lite"/>
    </source>
</evidence>
<proteinExistence type="predicted"/>
<evidence type="ECO:0000256" key="1">
    <source>
        <dbReference type="SAM" id="Coils"/>
    </source>
</evidence>
<feature type="compositionally biased region" description="Low complexity" evidence="2">
    <location>
        <begin position="1"/>
        <end position="16"/>
    </location>
</feature>
<dbReference type="Proteomes" id="UP000664398">
    <property type="component" value="Unassembled WGS sequence"/>
</dbReference>